<evidence type="ECO:0000256" key="4">
    <source>
        <dbReference type="SAM" id="Coils"/>
    </source>
</evidence>
<dbReference type="RefSeq" id="XP_006259172.1">
    <property type="nucleotide sequence ID" value="XM_006259110.4"/>
</dbReference>
<accession>A0A151M0T3</accession>
<evidence type="ECO:0000259" key="6">
    <source>
        <dbReference type="Pfam" id="PF09762"/>
    </source>
</evidence>
<dbReference type="GO" id="GO:0006893">
    <property type="term" value="P:Golgi to plasma membrane transport"/>
    <property type="evidence" value="ECO:0007669"/>
    <property type="project" value="TreeGrafter"/>
</dbReference>
<dbReference type="InterPro" id="IPR019159">
    <property type="entry name" value="CCDC93_CC"/>
</dbReference>
<evidence type="ECO:0000256" key="1">
    <source>
        <dbReference type="ARBA" id="ARBA00007219"/>
    </source>
</evidence>
<dbReference type="GeneID" id="102569759"/>
<evidence type="ECO:0000256" key="3">
    <source>
        <dbReference type="ARBA" id="ARBA00023054"/>
    </source>
</evidence>
<dbReference type="InterPro" id="IPR048747">
    <property type="entry name" value="CCDC93_N"/>
</dbReference>
<dbReference type="PANTHER" id="PTHR16441">
    <property type="entry name" value="FIDIPIDINE"/>
    <property type="match status" value="1"/>
</dbReference>
<dbReference type="STRING" id="8496.A0A151M0T3"/>
<reference evidence="8 9" key="1">
    <citation type="journal article" date="2012" name="Genome Biol.">
        <title>Sequencing three crocodilian genomes to illuminate the evolution of archosaurs and amniotes.</title>
        <authorList>
            <person name="St John J.A."/>
            <person name="Braun E.L."/>
            <person name="Isberg S.R."/>
            <person name="Miles L.G."/>
            <person name="Chong A.Y."/>
            <person name="Gongora J."/>
            <person name="Dalzell P."/>
            <person name="Moran C."/>
            <person name="Bed'hom B."/>
            <person name="Abzhanov A."/>
            <person name="Burgess S.C."/>
            <person name="Cooksey A.M."/>
            <person name="Castoe T.A."/>
            <person name="Crawford N.G."/>
            <person name="Densmore L.D."/>
            <person name="Drew J.C."/>
            <person name="Edwards S.V."/>
            <person name="Faircloth B.C."/>
            <person name="Fujita M.K."/>
            <person name="Greenwold M.J."/>
            <person name="Hoffmann F.G."/>
            <person name="Howard J.M."/>
            <person name="Iguchi T."/>
            <person name="Janes D.E."/>
            <person name="Khan S.Y."/>
            <person name="Kohno S."/>
            <person name="de Koning A.J."/>
            <person name="Lance S.L."/>
            <person name="McCarthy F.M."/>
            <person name="McCormack J.E."/>
            <person name="Merchant M.E."/>
            <person name="Peterson D.G."/>
            <person name="Pollock D.D."/>
            <person name="Pourmand N."/>
            <person name="Raney B.J."/>
            <person name="Roessler K.A."/>
            <person name="Sanford J.R."/>
            <person name="Sawyer R.H."/>
            <person name="Schmidt C.J."/>
            <person name="Triplett E.W."/>
            <person name="Tuberville T.D."/>
            <person name="Venegas-Anaya M."/>
            <person name="Howard J.T."/>
            <person name="Jarvis E.D."/>
            <person name="Guillette L.J.Jr."/>
            <person name="Glenn T.C."/>
            <person name="Green R.E."/>
            <person name="Ray D.A."/>
        </authorList>
    </citation>
    <scope>NUCLEOTIDE SEQUENCE [LARGE SCALE GENOMIC DNA]</scope>
    <source>
        <strain evidence="8">KSC_2009_1</strain>
    </source>
</reference>
<dbReference type="InterPro" id="IPR039116">
    <property type="entry name" value="CCDC93"/>
</dbReference>
<evidence type="ECO:0000256" key="5">
    <source>
        <dbReference type="SAM" id="MobiDB-lite"/>
    </source>
</evidence>
<sequence>MSPALAKARDKDCVETREDEEQNIKLTEILELLVAAGYFRARIKGLSPFDKVVGGMTWCITTCSFDIDVDLLFQENSTIGQKIALTEKIVSVLPKMKCPHRLEPHQIQGLDFIHIFPVVQWLVKRAIETREEMGDYIRSYSVSQFQKTHSLPEDDEFKQRKEKAIKTVTDIFEVYKPQRKYKRQDGAEELVEEESKVHATLLEYGRRYGFSRQAGKTEQAEDKKKVLPTGLTAAGKTDAYDDDDLQAAEELRIKTLMTGMAVMATEEGRLTASTVGQIVGLQSDEIKQIVSEYAGKQSELSAEERPERLGAAQQHRRKVASLNKQILQKTKLLEELQATNADLQARCSEAKKMLSEVKSYSEKLDKELAALEIEESKADSSTLQNLRALVAMNENLKSQEQEFKAHCREEMARLQQNIESLKVEAMENEEEKEPNKIIDQQYKTEREKLQKIRLLLARRNREIAVLQRKIDEVPSRAELTQYQKRFIELYSQVSATHKETKQFFTLYNTLDDKKVYLEKEVNLLNSIHDNFQQAMASSGSREQFLRQMEQIVEGIKQNRMKMEKKKQENKMRRDQLNDEYLELLEKQRLYFKTVKEFKEECRKNEMLLSKLRASSS</sequence>
<proteinExistence type="inferred from homology"/>
<evidence type="ECO:0000313" key="9">
    <source>
        <dbReference type="Proteomes" id="UP000050525"/>
    </source>
</evidence>
<evidence type="ECO:0000259" key="7">
    <source>
        <dbReference type="Pfam" id="PF21673"/>
    </source>
</evidence>
<keyword evidence="9" id="KW-1185">Reference proteome</keyword>
<dbReference type="eggNOG" id="KOG2701">
    <property type="taxonomic scope" value="Eukaryota"/>
</dbReference>
<dbReference type="EMBL" id="AKHW03006853">
    <property type="protein sequence ID" value="KYO18124.1"/>
    <property type="molecule type" value="Genomic_DNA"/>
</dbReference>
<dbReference type="CTD" id="54520"/>
<dbReference type="OrthoDB" id="16092at2759"/>
<dbReference type="Pfam" id="PF21673">
    <property type="entry name" value="CCDC93_N"/>
    <property type="match status" value="1"/>
</dbReference>
<dbReference type="Pfam" id="PF09762">
    <property type="entry name" value="CCDC93_CC"/>
    <property type="match status" value="1"/>
</dbReference>
<protein>
    <recommendedName>
        <fullName evidence="2">Coiled-coil domain-containing protein 93</fullName>
    </recommendedName>
</protein>
<dbReference type="AlphaFoldDB" id="A0A151M0T3"/>
<dbReference type="Proteomes" id="UP000050525">
    <property type="component" value="Unassembled WGS sequence"/>
</dbReference>
<evidence type="ECO:0000256" key="2">
    <source>
        <dbReference type="ARBA" id="ARBA00016765"/>
    </source>
</evidence>
<feature type="domain" description="CCDC93 coiled-coil" evidence="6">
    <location>
        <begin position="174"/>
        <end position="610"/>
    </location>
</feature>
<feature type="coiled-coil region" evidence="4">
    <location>
        <begin position="319"/>
        <end position="431"/>
    </location>
</feature>
<dbReference type="KEGG" id="amj:102569759"/>
<feature type="domain" description="CCDC93 N-terminal" evidence="7">
    <location>
        <begin position="20"/>
        <end position="127"/>
    </location>
</feature>
<comment type="similarity">
    <text evidence="1">Belongs to the CCDC93 family.</text>
</comment>
<evidence type="ECO:0000313" key="8">
    <source>
        <dbReference type="EMBL" id="KYO18124.1"/>
    </source>
</evidence>
<dbReference type="PANTHER" id="PTHR16441:SF0">
    <property type="entry name" value="COILED-COIL DOMAIN-CONTAINING PROTEIN 93"/>
    <property type="match status" value="1"/>
</dbReference>
<name>A0A151M0T3_ALLMI</name>
<organism evidence="8 9">
    <name type="scientific">Alligator mississippiensis</name>
    <name type="common">American alligator</name>
    <dbReference type="NCBI Taxonomy" id="8496"/>
    <lineage>
        <taxon>Eukaryota</taxon>
        <taxon>Metazoa</taxon>
        <taxon>Chordata</taxon>
        <taxon>Craniata</taxon>
        <taxon>Vertebrata</taxon>
        <taxon>Euteleostomi</taxon>
        <taxon>Archelosauria</taxon>
        <taxon>Archosauria</taxon>
        <taxon>Crocodylia</taxon>
        <taxon>Alligatoridae</taxon>
        <taxon>Alligatorinae</taxon>
        <taxon>Alligator</taxon>
    </lineage>
</organism>
<comment type="caution">
    <text evidence="8">The sequence shown here is derived from an EMBL/GenBank/DDBJ whole genome shotgun (WGS) entry which is preliminary data.</text>
</comment>
<keyword evidence="3 4" id="KW-0175">Coiled coil</keyword>
<feature type="region of interest" description="Disordered" evidence="5">
    <location>
        <begin position="296"/>
        <end position="315"/>
    </location>
</feature>
<feature type="coiled-coil region" evidence="4">
    <location>
        <begin position="545"/>
        <end position="586"/>
    </location>
</feature>
<gene>
    <name evidence="8" type="primary">CCDC93</name>
    <name evidence="8" type="ORF">Y1Q_0011704</name>
</gene>